<reference evidence="2 3" key="1">
    <citation type="journal article" date="2018" name="Evol. Lett.">
        <title>Horizontal gene cluster transfer increased hallucinogenic mushroom diversity.</title>
        <authorList>
            <person name="Reynolds H.T."/>
            <person name="Vijayakumar V."/>
            <person name="Gluck-Thaler E."/>
            <person name="Korotkin H.B."/>
            <person name="Matheny P.B."/>
            <person name="Slot J.C."/>
        </authorList>
    </citation>
    <scope>NUCLEOTIDE SEQUENCE [LARGE SCALE GENOMIC DNA]</scope>
    <source>
        <strain evidence="2 3">SRW20</strain>
    </source>
</reference>
<protein>
    <submittedName>
        <fullName evidence="2">Uncharacterized protein</fullName>
    </submittedName>
</protein>
<dbReference type="AlphaFoldDB" id="A0A409VCK0"/>
<keyword evidence="3" id="KW-1185">Reference proteome</keyword>
<name>A0A409VCK0_9AGAR</name>
<dbReference type="EMBL" id="NHYE01005662">
    <property type="protein sequence ID" value="PPQ64798.1"/>
    <property type="molecule type" value="Genomic_DNA"/>
</dbReference>
<evidence type="ECO:0000313" key="2">
    <source>
        <dbReference type="EMBL" id="PPQ64798.1"/>
    </source>
</evidence>
<accession>A0A409VCK0</accession>
<sequence>MTDDPQPDDDASSTSRGSSVDGPYQIKSENTFPRSHLIHTIIGAEETYSRSLLSSGHGFAFWDIDGSHLRGPQSTEQQDAVWLQGMSLGDVGMIDPHGQFIFLFNIFATATDPLHQGVVPEEFEEFRPSLNRDSEVKVIPEYFKSGTIISSMGVNIKRISDSPLKISMSSTVREGAILVLPHGGSREDLISTSQLTEYIERHALDWYQYTCQHARSSARTIPNGSLYLITGCDRAKSWCAMAFPSKWKDAGKQIEMTYEGEEFPCWLPSRWAREQTLSLSEGKDRNFCVFARGIHISLSNRLWVRHLPYRPPDEASYYNILAAPVLGFRAKIARIRERLMRDSDFLWDGHQKFPFHPSVLISQVLLEQHPTADIALVEDSVWTDLAKNGTGTLPEVTNWIIQAIMTSELVKLNRLVSLVSKASDSPAASAMGFIQGLLAKYANWRARNRVLRQVTKVLRSP</sequence>
<evidence type="ECO:0000313" key="3">
    <source>
        <dbReference type="Proteomes" id="UP000284706"/>
    </source>
</evidence>
<dbReference type="InParanoid" id="A0A409VCK0"/>
<dbReference type="OrthoDB" id="3222453at2759"/>
<comment type="caution">
    <text evidence="2">The sequence shown here is derived from an EMBL/GenBank/DDBJ whole genome shotgun (WGS) entry which is preliminary data.</text>
</comment>
<dbReference type="Proteomes" id="UP000284706">
    <property type="component" value="Unassembled WGS sequence"/>
</dbReference>
<proteinExistence type="predicted"/>
<feature type="region of interest" description="Disordered" evidence="1">
    <location>
        <begin position="1"/>
        <end position="28"/>
    </location>
</feature>
<feature type="compositionally biased region" description="Acidic residues" evidence="1">
    <location>
        <begin position="1"/>
        <end position="11"/>
    </location>
</feature>
<evidence type="ECO:0000256" key="1">
    <source>
        <dbReference type="SAM" id="MobiDB-lite"/>
    </source>
</evidence>
<organism evidence="2 3">
    <name type="scientific">Gymnopilus dilepis</name>
    <dbReference type="NCBI Taxonomy" id="231916"/>
    <lineage>
        <taxon>Eukaryota</taxon>
        <taxon>Fungi</taxon>
        <taxon>Dikarya</taxon>
        <taxon>Basidiomycota</taxon>
        <taxon>Agaricomycotina</taxon>
        <taxon>Agaricomycetes</taxon>
        <taxon>Agaricomycetidae</taxon>
        <taxon>Agaricales</taxon>
        <taxon>Agaricineae</taxon>
        <taxon>Hymenogastraceae</taxon>
        <taxon>Gymnopilus</taxon>
    </lineage>
</organism>
<gene>
    <name evidence="2" type="ORF">CVT26_002630</name>
</gene>